<dbReference type="EMBL" id="BSPK01000070">
    <property type="protein sequence ID" value="GLS65375.1"/>
    <property type="molecule type" value="Genomic_DNA"/>
</dbReference>
<comment type="caution">
    <text evidence="2">The sequence shown here is derived from an EMBL/GenBank/DDBJ whole genome shotgun (WGS) entry which is preliminary data.</text>
</comment>
<gene>
    <name evidence="2" type="ORF">GCM10007888_37570</name>
</gene>
<keyword evidence="3" id="KW-1185">Reference proteome</keyword>
<evidence type="ECO:0000256" key="1">
    <source>
        <dbReference type="SAM" id="MobiDB-lite"/>
    </source>
</evidence>
<evidence type="ECO:0008006" key="4">
    <source>
        <dbReference type="Google" id="ProtNLM"/>
    </source>
</evidence>
<organism evidence="2 3">
    <name type="scientific">Methylobacterium oxalidis</name>
    <dbReference type="NCBI Taxonomy" id="944322"/>
    <lineage>
        <taxon>Bacteria</taxon>
        <taxon>Pseudomonadati</taxon>
        <taxon>Pseudomonadota</taxon>
        <taxon>Alphaproteobacteria</taxon>
        <taxon>Hyphomicrobiales</taxon>
        <taxon>Methylobacteriaceae</taxon>
        <taxon>Methylobacterium</taxon>
    </lineage>
</organism>
<evidence type="ECO:0000313" key="3">
    <source>
        <dbReference type="Proteomes" id="UP001156856"/>
    </source>
</evidence>
<evidence type="ECO:0000313" key="2">
    <source>
        <dbReference type="EMBL" id="GLS65375.1"/>
    </source>
</evidence>
<name>A0ABQ6DMM7_9HYPH</name>
<protein>
    <recommendedName>
        <fullName evidence="4">DUF1902 domain-containing protein</fullName>
    </recommendedName>
</protein>
<sequence length="89" mass="9487">MSSERASTGDPAAAEPHRYSLRRQDGAWTVYCSRTGEPVRLNDLPQVGLTRAVAADVAWALNSLKPCDYGLLALEPVESGGEGQNADEA</sequence>
<dbReference type="Proteomes" id="UP001156856">
    <property type="component" value="Unassembled WGS sequence"/>
</dbReference>
<proteinExistence type="predicted"/>
<feature type="region of interest" description="Disordered" evidence="1">
    <location>
        <begin position="1"/>
        <end position="20"/>
    </location>
</feature>
<reference evidence="3" key="1">
    <citation type="journal article" date="2019" name="Int. J. Syst. Evol. Microbiol.">
        <title>The Global Catalogue of Microorganisms (GCM) 10K type strain sequencing project: providing services to taxonomists for standard genome sequencing and annotation.</title>
        <authorList>
            <consortium name="The Broad Institute Genomics Platform"/>
            <consortium name="The Broad Institute Genome Sequencing Center for Infectious Disease"/>
            <person name="Wu L."/>
            <person name="Ma J."/>
        </authorList>
    </citation>
    <scope>NUCLEOTIDE SEQUENCE [LARGE SCALE GENOMIC DNA]</scope>
    <source>
        <strain evidence="3">NBRC 107715</strain>
    </source>
</reference>
<accession>A0ABQ6DMM7</accession>